<dbReference type="EMBL" id="AP011700">
    <property type="protein sequence ID" value="BAL54799.1"/>
    <property type="molecule type" value="Genomic_DNA"/>
</dbReference>
<organism evidence="3">
    <name type="scientific">uncultured Acetothermia bacterium</name>
    <dbReference type="NCBI Taxonomy" id="236499"/>
    <lineage>
        <taxon>Bacteria</taxon>
        <taxon>Candidatus Bipolaricaulota</taxon>
        <taxon>environmental samples</taxon>
    </lineage>
</organism>
<keyword evidence="1" id="KW-0620">Polyamine biosynthesis</keyword>
<dbReference type="InterPro" id="IPR014435">
    <property type="entry name" value="BpsA"/>
</dbReference>
<feature type="domain" description="N(4)-bis(aminopropyl)spermidine synthase C-terminal" evidence="2">
    <location>
        <begin position="133"/>
        <end position="358"/>
    </location>
</feature>
<keyword evidence="3" id="KW-0489">Methyltransferase</keyword>
<dbReference type="PANTHER" id="PTHR23290:SF0">
    <property type="entry name" value="RRNA N6-ADENOSINE-METHYLTRANSFERASE METTL5"/>
    <property type="match status" value="1"/>
</dbReference>
<keyword evidence="1 3" id="KW-0808">Transferase</keyword>
<dbReference type="GO" id="GO:0008168">
    <property type="term" value="F:methyltransferase activity"/>
    <property type="evidence" value="ECO:0007669"/>
    <property type="project" value="UniProtKB-KW"/>
</dbReference>
<evidence type="ECO:0000256" key="1">
    <source>
        <dbReference type="HAMAP-Rule" id="MF_01947"/>
    </source>
</evidence>
<sequence length="382" mass="43407">MLGRKERLFAQWCGCVEGKSILLLQVIAMQEVLQHLQRRSSSLAAGDLRRMLQALSREQDIWQAAGACERPFPQFVALIETLCELGYLSKKDGRTLEVTPAGRVAFERWGVALSPPLSTPCPHCAIGPAPLPELQKHFTQIAQHRPPVAQEFEQGFLTADSVIRRVAWLDRCGDLAQKELVLLGDDDLLSIALALTGRPAKIVVFEIDARLVDFLNEHARRAGWPLTAYQHDLRQPLPHEFLERFDVFVTDPLETVEGFLLFVEQGLSALKPGAGQAGYFGLTKIEAAPEKWRLFEQKLLGQNALFISDVVRDFGFYENWAYLVETTSQQSVVFSQAPDRPWYRSTFFRIETLRDFQPPRCRSLGEEVDIYYDHDSIIKPRR</sequence>
<dbReference type="GO" id="GO:0032259">
    <property type="term" value="P:methylation"/>
    <property type="evidence" value="ECO:0007669"/>
    <property type="project" value="UniProtKB-KW"/>
</dbReference>
<dbReference type="GO" id="GO:0016765">
    <property type="term" value="F:transferase activity, transferring alkyl or aryl (other than methyl) groups"/>
    <property type="evidence" value="ECO:0007669"/>
    <property type="project" value="UniProtKB-UniRule"/>
</dbReference>
<proteinExistence type="inferred from homology"/>
<reference evidence="3" key="2">
    <citation type="journal article" date="2012" name="PLoS ONE">
        <title>A Deeply Branching Thermophilic Bacterium with an Ancient Acetyl-CoA Pathway Dominates a Subsurface Ecosystem.</title>
        <authorList>
            <person name="Takami H."/>
            <person name="Noguchi H."/>
            <person name="Takaki Y."/>
            <person name="Uchiyama I."/>
            <person name="Toyoda A."/>
            <person name="Nishi S."/>
            <person name="Chee G.-J."/>
            <person name="Arai W."/>
            <person name="Nunoura T."/>
            <person name="Itoh T."/>
            <person name="Hattori M."/>
            <person name="Takai K."/>
        </authorList>
    </citation>
    <scope>NUCLEOTIDE SEQUENCE</scope>
</reference>
<dbReference type="AlphaFoldDB" id="H5SF63"/>
<accession>H5SF63</accession>
<dbReference type="InterPro" id="IPR002723">
    <property type="entry name" value="BpsA_C"/>
</dbReference>
<gene>
    <name evidence="1" type="primary">bpsA</name>
    <name evidence="3" type="ORF">HGMM_F20D08C20</name>
</gene>
<dbReference type="Pfam" id="PF01861">
    <property type="entry name" value="BpsA_C"/>
    <property type="match status" value="1"/>
</dbReference>
<dbReference type="InterPro" id="IPR029063">
    <property type="entry name" value="SAM-dependent_MTases_sf"/>
</dbReference>
<protein>
    <recommendedName>
        <fullName evidence="1">N(4)-bis(aminopropyl)spermidine synthase</fullName>
        <ecNumber evidence="1">2.5.1.128</ecNumber>
    </recommendedName>
    <alternativeName>
        <fullName evidence="1">Branched-chain polyamine synthase A</fullName>
    </alternativeName>
</protein>
<comment type="subcellular location">
    <subcellularLocation>
        <location evidence="1">Cytoplasm</location>
    </subcellularLocation>
</comment>
<dbReference type="GO" id="GO:0005737">
    <property type="term" value="C:cytoplasm"/>
    <property type="evidence" value="ECO:0007669"/>
    <property type="project" value="UniProtKB-SubCell"/>
</dbReference>
<comment type="similarity">
    <text evidence="1">Belongs to the branched-chain polyamine synthase family.</text>
</comment>
<dbReference type="SUPFAM" id="SSF53335">
    <property type="entry name" value="S-adenosyl-L-methionine-dependent methyltransferases"/>
    <property type="match status" value="1"/>
</dbReference>
<comment type="pathway">
    <text evidence="1">Amine and polyamine biosynthesis.</text>
</comment>
<dbReference type="GO" id="GO:0006596">
    <property type="term" value="P:polyamine biosynthetic process"/>
    <property type="evidence" value="ECO:0007669"/>
    <property type="project" value="UniProtKB-UniRule"/>
</dbReference>
<comment type="function">
    <text evidence="1">Involved in the biosynthesis of branched-chain polyamines, which support the growth of thermophiles under high-temperature conditions. Catalyzes the sequential condensation of spermidine with the aminopropyl groups of decarboxylated S-adenosylmethionines to produce N(4)-bis(aminopropyl)spermidine via N(4)-aminopropylspermidine.</text>
</comment>
<dbReference type="EC" id="2.5.1.128" evidence="1"/>
<dbReference type="InterPro" id="IPR051720">
    <property type="entry name" value="rRNA_MeTrfase/Polyamine_Synth"/>
</dbReference>
<dbReference type="HAMAP" id="MF_01947">
    <property type="entry name" value="Aminopropyltransf_BpsA"/>
    <property type="match status" value="1"/>
</dbReference>
<reference evidence="3" key="1">
    <citation type="journal article" date="2005" name="Environ. Microbiol.">
        <title>Genetic and functional properties of uncultivated thermophilic crenarchaeotes from a subsurface gold mine as revealed by analysis of genome fragments.</title>
        <authorList>
            <person name="Nunoura T."/>
            <person name="Hirayama H."/>
            <person name="Takami H."/>
            <person name="Oida H."/>
            <person name="Nishi S."/>
            <person name="Shimamura S."/>
            <person name="Suzuki Y."/>
            <person name="Inagaki F."/>
            <person name="Takai K."/>
            <person name="Nealson K.H."/>
            <person name="Horikoshi K."/>
        </authorList>
    </citation>
    <scope>NUCLEOTIDE SEQUENCE</scope>
</reference>
<dbReference type="InterPro" id="IPR036388">
    <property type="entry name" value="WH-like_DNA-bd_sf"/>
</dbReference>
<evidence type="ECO:0000259" key="2">
    <source>
        <dbReference type="Pfam" id="PF01861"/>
    </source>
</evidence>
<evidence type="ECO:0000313" key="3">
    <source>
        <dbReference type="EMBL" id="BAL54799.1"/>
    </source>
</evidence>
<dbReference type="PANTHER" id="PTHR23290">
    <property type="entry name" value="RRNA N6-ADENOSINE-METHYLTRANSFERASE METTL5"/>
    <property type="match status" value="1"/>
</dbReference>
<keyword evidence="1" id="KW-0963">Cytoplasm</keyword>
<comment type="catalytic activity">
    <reaction evidence="1">
        <text>2 S-adenosyl 3-(methylsulfanyl)propylamine + spermidine = N(4)-bis(aminopropyl)spermidine + 2 S-methyl-5'-thioadenosine + 2 H(+)</text>
        <dbReference type="Rhea" id="RHEA:44132"/>
        <dbReference type="ChEBI" id="CHEBI:15378"/>
        <dbReference type="ChEBI" id="CHEBI:17509"/>
        <dbReference type="ChEBI" id="CHEBI:57443"/>
        <dbReference type="ChEBI" id="CHEBI:57834"/>
        <dbReference type="ChEBI" id="CHEBI:82771"/>
        <dbReference type="EC" id="2.5.1.128"/>
    </reaction>
</comment>
<dbReference type="Gene3D" id="1.10.10.10">
    <property type="entry name" value="Winged helix-like DNA-binding domain superfamily/Winged helix DNA-binding domain"/>
    <property type="match status" value="1"/>
</dbReference>
<dbReference type="Gene3D" id="3.40.50.150">
    <property type="entry name" value="Vaccinia Virus protein VP39"/>
    <property type="match status" value="1"/>
</dbReference>
<name>H5SF63_9BACT</name>